<proteinExistence type="inferred from homology"/>
<evidence type="ECO:0000256" key="8">
    <source>
        <dbReference type="RuleBase" id="RU004549"/>
    </source>
</evidence>
<evidence type="ECO:0000313" key="11">
    <source>
        <dbReference type="EMBL" id="KVH89926.1"/>
    </source>
</evidence>
<dbReference type="Pfam" id="PF02309">
    <property type="entry name" value="AUX_IAA"/>
    <property type="match status" value="2"/>
</dbReference>
<dbReference type="Gramene" id="KVH89926">
    <property type="protein sequence ID" value="KVH89926"/>
    <property type="gene ID" value="Ccrd_008080"/>
</dbReference>
<evidence type="ECO:0000259" key="10">
    <source>
        <dbReference type="PROSITE" id="PS51745"/>
    </source>
</evidence>
<dbReference type="GO" id="GO:0005634">
    <property type="term" value="C:nucleus"/>
    <property type="evidence" value="ECO:0007669"/>
    <property type="project" value="UniProtKB-SubCell"/>
</dbReference>
<keyword evidence="12" id="KW-1185">Reference proteome</keyword>
<reference evidence="11 12" key="1">
    <citation type="journal article" date="2016" name="Sci. Rep.">
        <title>The genome sequence of the outbreeding globe artichoke constructed de novo incorporating a phase-aware low-pass sequencing strategy of F1 progeny.</title>
        <authorList>
            <person name="Scaglione D."/>
            <person name="Reyes-Chin-Wo S."/>
            <person name="Acquadro A."/>
            <person name="Froenicke L."/>
            <person name="Portis E."/>
            <person name="Beitel C."/>
            <person name="Tirone M."/>
            <person name="Mauro R."/>
            <person name="Lo Monaco A."/>
            <person name="Mauromicale G."/>
            <person name="Faccioli P."/>
            <person name="Cattivelli L."/>
            <person name="Rieseberg L."/>
            <person name="Michelmore R."/>
            <person name="Lanteri S."/>
        </authorList>
    </citation>
    <scope>NUCLEOTIDE SEQUENCE [LARGE SCALE GENOMIC DNA]</scope>
    <source>
        <strain evidence="11">2C</strain>
    </source>
</reference>
<evidence type="ECO:0000256" key="9">
    <source>
        <dbReference type="SAM" id="MobiDB-lite"/>
    </source>
</evidence>
<comment type="subunit">
    <text evidence="8">Homodimers and heterodimers.</text>
</comment>
<evidence type="ECO:0000256" key="7">
    <source>
        <dbReference type="ARBA" id="ARBA00023294"/>
    </source>
</evidence>
<keyword evidence="4 8" id="KW-0805">Transcription regulation</keyword>
<dbReference type="InterPro" id="IPR003311">
    <property type="entry name" value="AUX_IAA"/>
</dbReference>
<protein>
    <recommendedName>
        <fullName evidence="8">Auxin-responsive protein</fullName>
    </recommendedName>
</protein>
<evidence type="ECO:0000256" key="5">
    <source>
        <dbReference type="ARBA" id="ARBA00023163"/>
    </source>
</evidence>
<comment type="subcellular location">
    <subcellularLocation>
        <location evidence="1 8">Nucleus</location>
    </subcellularLocation>
</comment>
<organism evidence="11 12">
    <name type="scientific">Cynara cardunculus var. scolymus</name>
    <name type="common">Globe artichoke</name>
    <name type="synonym">Cynara scolymus</name>
    <dbReference type="NCBI Taxonomy" id="59895"/>
    <lineage>
        <taxon>Eukaryota</taxon>
        <taxon>Viridiplantae</taxon>
        <taxon>Streptophyta</taxon>
        <taxon>Embryophyta</taxon>
        <taxon>Tracheophyta</taxon>
        <taxon>Spermatophyta</taxon>
        <taxon>Magnoliopsida</taxon>
        <taxon>eudicotyledons</taxon>
        <taxon>Gunneridae</taxon>
        <taxon>Pentapetalae</taxon>
        <taxon>asterids</taxon>
        <taxon>campanulids</taxon>
        <taxon>Asterales</taxon>
        <taxon>Asteraceae</taxon>
        <taxon>Carduoideae</taxon>
        <taxon>Cardueae</taxon>
        <taxon>Carduinae</taxon>
        <taxon>Cynara</taxon>
    </lineage>
</organism>
<feature type="region of interest" description="Disordered" evidence="9">
    <location>
        <begin position="81"/>
        <end position="121"/>
    </location>
</feature>
<feature type="domain" description="PB1" evidence="10">
    <location>
        <begin position="88"/>
        <end position="171"/>
    </location>
</feature>
<dbReference type="Gene3D" id="3.10.20.90">
    <property type="entry name" value="Phosphatidylinositol 3-kinase Catalytic Subunit, Chain A, domain 1"/>
    <property type="match status" value="1"/>
</dbReference>
<feature type="compositionally biased region" description="Polar residues" evidence="9">
    <location>
        <begin position="112"/>
        <end position="121"/>
    </location>
</feature>
<evidence type="ECO:0000256" key="4">
    <source>
        <dbReference type="ARBA" id="ARBA00023015"/>
    </source>
</evidence>
<dbReference type="InterPro" id="IPR053793">
    <property type="entry name" value="PB1-like"/>
</dbReference>
<comment type="caution">
    <text evidence="11">The sequence shown here is derived from an EMBL/GenBank/DDBJ whole genome shotgun (WGS) entry which is preliminary data.</text>
</comment>
<comment type="similarity">
    <text evidence="2 8">Belongs to the Aux/IAA family.</text>
</comment>
<comment type="function">
    <text evidence="8">Aux/IAA proteins are short-lived transcriptional factors that function as repressors of early auxin response genes at low auxin concentrations.</text>
</comment>
<accession>A0A103XFW0</accession>
<keyword evidence="6 8" id="KW-0539">Nucleus</keyword>
<keyword evidence="3 8" id="KW-0678">Repressor</keyword>
<dbReference type="EMBL" id="LEKV01005124">
    <property type="protein sequence ID" value="KVH89926.1"/>
    <property type="molecule type" value="Genomic_DNA"/>
</dbReference>
<sequence length="182" mass="19820">MEGYPKLKKVMIKEGCEETRLELRLCPPGDDLYSIGGSGTHGTNCPPKKPMFKTSQKRVAAVVVGWPPVRTSRKNIMTSSYNSTKVVSLPEKAPAADSGGGKKTSSDHENTQGDVSSSTTKTQIDVTTGLLDGNGGYTLVYEDNEGDRILVGDVPWNMFISSAKRLRVLKTSELSVCRHWNN</sequence>
<dbReference type="PROSITE" id="PS51745">
    <property type="entry name" value="PB1"/>
    <property type="match status" value="1"/>
</dbReference>
<dbReference type="GO" id="GO:0006355">
    <property type="term" value="P:regulation of DNA-templated transcription"/>
    <property type="evidence" value="ECO:0007669"/>
    <property type="project" value="InterPro"/>
</dbReference>
<evidence type="ECO:0000256" key="3">
    <source>
        <dbReference type="ARBA" id="ARBA00022491"/>
    </source>
</evidence>
<evidence type="ECO:0000313" key="12">
    <source>
        <dbReference type="Proteomes" id="UP000243975"/>
    </source>
</evidence>
<dbReference type="AlphaFoldDB" id="A0A103XFW0"/>
<dbReference type="GO" id="GO:0009734">
    <property type="term" value="P:auxin-activated signaling pathway"/>
    <property type="evidence" value="ECO:0007669"/>
    <property type="project" value="UniProtKB-UniRule"/>
</dbReference>
<gene>
    <name evidence="11" type="ORF">Ccrd_008080</name>
</gene>
<keyword evidence="5 8" id="KW-0804">Transcription</keyword>
<dbReference type="PANTHER" id="PTHR31734:SF2">
    <property type="entry name" value="AUXIN-RESPONSIVE PROTEIN IAA26"/>
    <property type="match status" value="1"/>
</dbReference>
<dbReference type="SUPFAM" id="SSF54277">
    <property type="entry name" value="CAD &amp; PB1 domains"/>
    <property type="match status" value="1"/>
</dbReference>
<dbReference type="Proteomes" id="UP000243975">
    <property type="component" value="Unassembled WGS sequence"/>
</dbReference>
<evidence type="ECO:0000256" key="1">
    <source>
        <dbReference type="ARBA" id="ARBA00004123"/>
    </source>
</evidence>
<dbReference type="PANTHER" id="PTHR31734">
    <property type="entry name" value="AUXIN-RESPONSIVE PROTEIN IAA17"/>
    <property type="match status" value="1"/>
</dbReference>
<evidence type="ECO:0000256" key="6">
    <source>
        <dbReference type="ARBA" id="ARBA00023242"/>
    </source>
</evidence>
<name>A0A103XFW0_CYNCS</name>
<dbReference type="InterPro" id="IPR033389">
    <property type="entry name" value="AUX/IAA_dom"/>
</dbReference>
<keyword evidence="7 8" id="KW-0927">Auxin signaling pathway</keyword>
<evidence type="ECO:0000256" key="2">
    <source>
        <dbReference type="ARBA" id="ARBA00006728"/>
    </source>
</evidence>
<dbReference type="STRING" id="59895.A0A103XFW0"/>